<evidence type="ECO:0000256" key="1">
    <source>
        <dbReference type="ARBA" id="ARBA00022500"/>
    </source>
</evidence>
<dbReference type="Pfam" id="PF13690">
    <property type="entry name" value="CheX"/>
    <property type="match status" value="1"/>
</dbReference>
<dbReference type="CDD" id="cd17906">
    <property type="entry name" value="CheX"/>
    <property type="match status" value="1"/>
</dbReference>
<proteinExistence type="predicted"/>
<feature type="domain" description="PilZ" evidence="2">
    <location>
        <begin position="3"/>
        <end position="97"/>
    </location>
</feature>
<dbReference type="InterPro" id="IPR009875">
    <property type="entry name" value="PilZ_domain"/>
</dbReference>
<dbReference type="SUPFAM" id="SSF103039">
    <property type="entry name" value="CheC-like"/>
    <property type="match status" value="1"/>
</dbReference>
<evidence type="ECO:0008006" key="5">
    <source>
        <dbReference type="Google" id="ProtNLM"/>
    </source>
</evidence>
<dbReference type="InterPro" id="IPR028976">
    <property type="entry name" value="CheC-like_sf"/>
</dbReference>
<dbReference type="Pfam" id="PF07238">
    <property type="entry name" value="PilZ"/>
    <property type="match status" value="1"/>
</dbReference>
<protein>
    <recommendedName>
        <fullName evidence="5">Chemotaxis phosphatase CheX-like domain-containing protein</fullName>
    </recommendedName>
</protein>
<dbReference type="EMBL" id="LO017727">
    <property type="protein sequence ID" value="CRH05776.1"/>
    <property type="molecule type" value="Genomic_DNA"/>
</dbReference>
<evidence type="ECO:0000259" key="2">
    <source>
        <dbReference type="Pfam" id="PF07238"/>
    </source>
</evidence>
<accession>A0A1S7LJ07</accession>
<keyword evidence="1" id="KW-0145">Chemotaxis</keyword>
<dbReference type="GO" id="GO:0006935">
    <property type="term" value="P:chemotaxis"/>
    <property type="evidence" value="ECO:0007669"/>
    <property type="project" value="UniProtKB-KW"/>
</dbReference>
<evidence type="ECO:0000313" key="4">
    <source>
        <dbReference type="EMBL" id="CRH05776.1"/>
    </source>
</evidence>
<dbReference type="PANTHER" id="PTHR39452:SF1">
    <property type="entry name" value="CHEY-P PHOSPHATASE CHEX"/>
    <property type="match status" value="1"/>
</dbReference>
<dbReference type="PANTHER" id="PTHR39452">
    <property type="entry name" value="CHEY-P PHOSPHATASE CHEX"/>
    <property type="match status" value="1"/>
</dbReference>
<dbReference type="AlphaFoldDB" id="A0A1S7LJ07"/>
<sequence>MTRLDIEVPAEVMIEGKESHLGVTHNISFSSMRIRFAQEMASSEVGKSCHVRLQLPSDQGAAWLALEARVIRSDDEGVAVQLVGADTESFRQLKTLLSSHVDNPMALIQEITRNPDMAMSVVHTGFMKEELNDYITDSVNDIFLAFLSEGVSTGPSVITNALESYDLPDAEATAVVNFNGAFNGGVHFSAPLYVALNFATTFAGEPVEKINDPIAVDAFGELANMIAGGVQTRLSVEFENINLTPPTVVFGQNYGIIYQSNLHSVKQYFKADIGPFFVECFFGSS</sequence>
<dbReference type="Gene3D" id="3.40.1550.10">
    <property type="entry name" value="CheC-like"/>
    <property type="match status" value="1"/>
</dbReference>
<dbReference type="Gene3D" id="2.40.10.220">
    <property type="entry name" value="predicted glycosyltransferase like domains"/>
    <property type="match status" value="1"/>
</dbReference>
<dbReference type="GO" id="GO:0035438">
    <property type="term" value="F:cyclic-di-GMP binding"/>
    <property type="evidence" value="ECO:0007669"/>
    <property type="project" value="InterPro"/>
</dbReference>
<gene>
    <name evidence="4" type="ORF">MAGMO_1589</name>
</gene>
<dbReference type="InterPro" id="IPR028051">
    <property type="entry name" value="CheX-like_dom"/>
</dbReference>
<dbReference type="SUPFAM" id="SSF141371">
    <property type="entry name" value="PilZ domain-like"/>
    <property type="match status" value="1"/>
</dbReference>
<evidence type="ECO:0000259" key="3">
    <source>
        <dbReference type="Pfam" id="PF13690"/>
    </source>
</evidence>
<name>A0A1S7LJ07_MAGMO</name>
<reference evidence="4" key="1">
    <citation type="submission" date="2015-04" db="EMBL/GenBank/DDBJ databases">
        <authorList>
            <person name="Syromyatnikov M.Y."/>
            <person name="Popov V.N."/>
        </authorList>
    </citation>
    <scope>NUCLEOTIDE SEQUENCE</scope>
    <source>
        <strain evidence="4">MO-1</strain>
    </source>
</reference>
<feature type="domain" description="Chemotaxis phosphatase CheX-like" evidence="3">
    <location>
        <begin position="173"/>
        <end position="270"/>
    </location>
</feature>
<dbReference type="InterPro" id="IPR038756">
    <property type="entry name" value="CheX-like"/>
</dbReference>
<organism evidence="4">
    <name type="scientific">Magnetococcus massalia (strain MO-1)</name>
    <dbReference type="NCBI Taxonomy" id="451514"/>
    <lineage>
        <taxon>Bacteria</taxon>
        <taxon>Pseudomonadati</taxon>
        <taxon>Pseudomonadota</taxon>
        <taxon>Magnetococcia</taxon>
        <taxon>Magnetococcales</taxon>
        <taxon>Magnetococcaceae</taxon>
        <taxon>Magnetococcus</taxon>
    </lineage>
</organism>